<protein>
    <recommendedName>
        <fullName evidence="4">Type-4 uracil-DNA glycosylase</fullName>
        <ecNumber evidence="3">3.2.2.27</ecNumber>
    </recommendedName>
</protein>
<dbReference type="NCBIfam" id="TIGR00758">
    <property type="entry name" value="UDG_fam4"/>
    <property type="match status" value="1"/>
</dbReference>
<keyword evidence="8" id="KW-0378">Hydrolase</keyword>
<dbReference type="PANTHER" id="PTHR33693">
    <property type="entry name" value="TYPE-5 URACIL-DNA GLYCOSYLASE"/>
    <property type="match status" value="1"/>
</dbReference>
<feature type="domain" description="Uracil-DNA glycosylase-like" evidence="12">
    <location>
        <begin position="31"/>
        <end position="187"/>
    </location>
</feature>
<evidence type="ECO:0000256" key="11">
    <source>
        <dbReference type="ARBA" id="ARBA00023204"/>
    </source>
</evidence>
<dbReference type="SMART" id="SM00987">
    <property type="entry name" value="UreE_C"/>
    <property type="match status" value="1"/>
</dbReference>
<name>A0ABQ2DJX1_9DEIO</name>
<dbReference type="SMART" id="SM00986">
    <property type="entry name" value="UDG"/>
    <property type="match status" value="1"/>
</dbReference>
<keyword evidence="5" id="KW-0004">4Fe-4S</keyword>
<dbReference type="InterPro" id="IPR036895">
    <property type="entry name" value="Uracil-DNA_glycosylase-like_sf"/>
</dbReference>
<evidence type="ECO:0000256" key="10">
    <source>
        <dbReference type="ARBA" id="ARBA00023014"/>
    </source>
</evidence>
<evidence type="ECO:0000256" key="4">
    <source>
        <dbReference type="ARBA" id="ARBA00019403"/>
    </source>
</evidence>
<reference evidence="14" key="1">
    <citation type="journal article" date="2019" name="Int. J. Syst. Evol. Microbiol.">
        <title>The Global Catalogue of Microorganisms (GCM) 10K type strain sequencing project: providing services to taxonomists for standard genome sequencing and annotation.</title>
        <authorList>
            <consortium name="The Broad Institute Genomics Platform"/>
            <consortium name="The Broad Institute Genome Sequencing Center for Infectious Disease"/>
            <person name="Wu L."/>
            <person name="Ma J."/>
        </authorList>
    </citation>
    <scope>NUCLEOTIDE SEQUENCE [LARGE SCALE GENOMIC DNA]</scope>
    <source>
        <strain evidence="14">JCM 14370</strain>
    </source>
</reference>
<keyword evidence="14" id="KW-1185">Reference proteome</keyword>
<dbReference type="InterPro" id="IPR005273">
    <property type="entry name" value="Ura-DNA_glyco_family4"/>
</dbReference>
<dbReference type="Pfam" id="PF03167">
    <property type="entry name" value="UDG"/>
    <property type="match status" value="1"/>
</dbReference>
<comment type="similarity">
    <text evidence="2">Belongs to the uracil-DNA glycosylase (UDG) superfamily. Type 4 (UDGa) family.</text>
</comment>
<evidence type="ECO:0000313" key="14">
    <source>
        <dbReference type="Proteomes" id="UP000632222"/>
    </source>
</evidence>
<evidence type="ECO:0000256" key="8">
    <source>
        <dbReference type="ARBA" id="ARBA00022801"/>
    </source>
</evidence>
<comment type="caution">
    <text evidence="13">The sequence shown here is derived from an EMBL/GenBank/DDBJ whole genome shotgun (WGS) entry which is preliminary data.</text>
</comment>
<evidence type="ECO:0000259" key="12">
    <source>
        <dbReference type="SMART" id="SM00986"/>
    </source>
</evidence>
<evidence type="ECO:0000256" key="5">
    <source>
        <dbReference type="ARBA" id="ARBA00022485"/>
    </source>
</evidence>
<evidence type="ECO:0000313" key="13">
    <source>
        <dbReference type="EMBL" id="GGJ58111.1"/>
    </source>
</evidence>
<evidence type="ECO:0000256" key="7">
    <source>
        <dbReference type="ARBA" id="ARBA00022763"/>
    </source>
</evidence>
<evidence type="ECO:0000256" key="6">
    <source>
        <dbReference type="ARBA" id="ARBA00022723"/>
    </source>
</evidence>
<dbReference type="InterPro" id="IPR005122">
    <property type="entry name" value="Uracil-DNA_glycosylase-like"/>
</dbReference>
<dbReference type="PANTHER" id="PTHR33693:SF1">
    <property type="entry name" value="TYPE-4 URACIL-DNA GLYCOSYLASE"/>
    <property type="match status" value="1"/>
</dbReference>
<keyword evidence="9" id="KW-0408">Iron</keyword>
<evidence type="ECO:0000256" key="1">
    <source>
        <dbReference type="ARBA" id="ARBA00001400"/>
    </source>
</evidence>
<dbReference type="InterPro" id="IPR051536">
    <property type="entry name" value="UDG_Type-4/5"/>
</dbReference>
<sequence>MDRAAELFRHQQAAEVCKSCRLCETRTKVVYGEGNPHSDVMFIGEGPGRDEDISGRPFVGQAGQLLDQIIGAVQLPRESVYIANMVKCRPPQNRNPEPDEVAACKQWLDQQLSIVQPKVMVTLGNVPTQFLLNTRQGITRTRGNWYEFRHESGFKARLMPIYHPAFLLRNPTRQVGGPKSLTWKDIKEVKAVLDRIRQGEQQVAGQVQEEDQGRLF</sequence>
<dbReference type="Gene3D" id="3.40.470.10">
    <property type="entry name" value="Uracil-DNA glycosylase-like domain"/>
    <property type="match status" value="1"/>
</dbReference>
<keyword evidence="7" id="KW-0227">DNA damage</keyword>
<dbReference type="EMBL" id="BMOD01000042">
    <property type="protein sequence ID" value="GGJ58111.1"/>
    <property type="molecule type" value="Genomic_DNA"/>
</dbReference>
<dbReference type="EC" id="3.2.2.27" evidence="3"/>
<dbReference type="CDD" id="cd10030">
    <property type="entry name" value="UDG-F4_TTUDGA_SPO1dp_like"/>
    <property type="match status" value="1"/>
</dbReference>
<evidence type="ECO:0000256" key="3">
    <source>
        <dbReference type="ARBA" id="ARBA00012030"/>
    </source>
</evidence>
<organism evidence="13 14">
    <name type="scientific">Deinococcus roseus</name>
    <dbReference type="NCBI Taxonomy" id="392414"/>
    <lineage>
        <taxon>Bacteria</taxon>
        <taxon>Thermotogati</taxon>
        <taxon>Deinococcota</taxon>
        <taxon>Deinococci</taxon>
        <taxon>Deinococcales</taxon>
        <taxon>Deinococcaceae</taxon>
        <taxon>Deinococcus</taxon>
    </lineage>
</organism>
<dbReference type="Proteomes" id="UP000632222">
    <property type="component" value="Unassembled WGS sequence"/>
</dbReference>
<keyword evidence="10" id="KW-0411">Iron-sulfur</keyword>
<keyword evidence="11" id="KW-0234">DNA repair</keyword>
<evidence type="ECO:0000256" key="2">
    <source>
        <dbReference type="ARBA" id="ARBA00006521"/>
    </source>
</evidence>
<keyword evidence="6" id="KW-0479">Metal-binding</keyword>
<accession>A0ABQ2DJX1</accession>
<proteinExistence type="inferred from homology"/>
<dbReference type="RefSeq" id="WP_189008927.1">
    <property type="nucleotide sequence ID" value="NZ_BMOD01000042.1"/>
</dbReference>
<gene>
    <name evidence="13" type="ORF">GCM10008938_50230</name>
</gene>
<comment type="catalytic activity">
    <reaction evidence="1">
        <text>Hydrolyzes single-stranded DNA or mismatched double-stranded DNA and polynucleotides, releasing free uracil.</text>
        <dbReference type="EC" id="3.2.2.27"/>
    </reaction>
</comment>
<evidence type="ECO:0000256" key="9">
    <source>
        <dbReference type="ARBA" id="ARBA00023004"/>
    </source>
</evidence>
<dbReference type="SUPFAM" id="SSF52141">
    <property type="entry name" value="Uracil-DNA glycosylase-like"/>
    <property type="match status" value="1"/>
</dbReference>